<gene>
    <name evidence="3" type="ORF">UFOVP257_320</name>
</gene>
<accession>A0A6J5LFX4</accession>
<protein>
    <submittedName>
        <fullName evidence="3">Uncharacterized protein</fullName>
    </submittedName>
</protein>
<organism evidence="3">
    <name type="scientific">uncultured Caudovirales phage</name>
    <dbReference type="NCBI Taxonomy" id="2100421"/>
    <lineage>
        <taxon>Viruses</taxon>
        <taxon>Duplodnaviria</taxon>
        <taxon>Heunggongvirae</taxon>
        <taxon>Uroviricota</taxon>
        <taxon>Caudoviricetes</taxon>
        <taxon>Peduoviridae</taxon>
        <taxon>Maltschvirus</taxon>
        <taxon>Maltschvirus maltsch</taxon>
    </lineage>
</organism>
<name>A0A6J5LFX4_9CAUD</name>
<dbReference type="EMBL" id="LR796274">
    <property type="protein sequence ID" value="CAB4133598.1"/>
    <property type="molecule type" value="Genomic_DNA"/>
</dbReference>
<evidence type="ECO:0000256" key="1">
    <source>
        <dbReference type="SAM" id="Coils"/>
    </source>
</evidence>
<evidence type="ECO:0000256" key="2">
    <source>
        <dbReference type="SAM" id="MobiDB-lite"/>
    </source>
</evidence>
<feature type="coiled-coil region" evidence="1">
    <location>
        <begin position="34"/>
        <end position="61"/>
    </location>
</feature>
<sequence length="77" mass="9083">MNPAFLKAMKPKKKREVDPNAPPRPNLMTHDVKIREQKDDIQSLARIVQQQDEKIRRLESKLTYQTSYLQALHSKIK</sequence>
<keyword evidence="1" id="KW-0175">Coiled coil</keyword>
<evidence type="ECO:0000313" key="3">
    <source>
        <dbReference type="EMBL" id="CAB4133598.1"/>
    </source>
</evidence>
<reference evidence="3" key="1">
    <citation type="submission" date="2020-04" db="EMBL/GenBank/DDBJ databases">
        <authorList>
            <person name="Chiriac C."/>
            <person name="Salcher M."/>
            <person name="Ghai R."/>
            <person name="Kavagutti S V."/>
        </authorList>
    </citation>
    <scope>NUCLEOTIDE SEQUENCE</scope>
</reference>
<feature type="region of interest" description="Disordered" evidence="2">
    <location>
        <begin position="1"/>
        <end position="27"/>
    </location>
</feature>
<proteinExistence type="predicted"/>